<accession>A0A367PQI4</accession>
<reference evidence="1 2" key="1">
    <citation type="submission" date="2018-04" db="EMBL/GenBank/DDBJ databases">
        <title>Cupriavidus necator CR12 genome sequencing and assembly.</title>
        <authorList>
            <person name="Ben Fekih I."/>
            <person name="Mazhar H.S."/>
            <person name="Bello S.K."/>
            <person name="Rensing C."/>
        </authorList>
    </citation>
    <scope>NUCLEOTIDE SEQUENCE [LARGE SCALE GENOMIC DNA]</scope>
    <source>
        <strain evidence="1 2">CR12</strain>
    </source>
</reference>
<organism evidence="1 2">
    <name type="scientific">Cupriavidus necator</name>
    <name type="common">Alcaligenes eutrophus</name>
    <name type="synonym">Ralstonia eutropha</name>
    <dbReference type="NCBI Taxonomy" id="106590"/>
    <lineage>
        <taxon>Bacteria</taxon>
        <taxon>Pseudomonadati</taxon>
        <taxon>Pseudomonadota</taxon>
        <taxon>Betaproteobacteria</taxon>
        <taxon>Burkholderiales</taxon>
        <taxon>Burkholderiaceae</taxon>
        <taxon>Cupriavidus</taxon>
    </lineage>
</organism>
<name>A0A367PQI4_CUPNE</name>
<comment type="caution">
    <text evidence="1">The sequence shown here is derived from an EMBL/GenBank/DDBJ whole genome shotgun (WGS) entry which is preliminary data.</text>
</comment>
<sequence>MPMHACDLCHQLVGEPSSVPPHENLAASGMAAMSNRCKVDSRWRCIGCGAWMYQSTALGEPPNMWRMGPRPADWPDNHG</sequence>
<proteinExistence type="predicted"/>
<evidence type="ECO:0000313" key="2">
    <source>
        <dbReference type="Proteomes" id="UP000253501"/>
    </source>
</evidence>
<dbReference type="AlphaFoldDB" id="A0A367PQI4"/>
<gene>
    <name evidence="1" type="ORF">DDK22_01770</name>
</gene>
<evidence type="ECO:0000313" key="1">
    <source>
        <dbReference type="EMBL" id="RCJ10170.1"/>
    </source>
</evidence>
<dbReference type="EMBL" id="QDHA01000005">
    <property type="protein sequence ID" value="RCJ10170.1"/>
    <property type="molecule type" value="Genomic_DNA"/>
</dbReference>
<protein>
    <submittedName>
        <fullName evidence="1">Uncharacterized protein</fullName>
    </submittedName>
</protein>
<dbReference type="Proteomes" id="UP000253501">
    <property type="component" value="Unassembled WGS sequence"/>
</dbReference>